<dbReference type="PROSITE" id="PS50011">
    <property type="entry name" value="PROTEIN_KINASE_DOM"/>
    <property type="match status" value="1"/>
</dbReference>
<evidence type="ECO:0000256" key="4">
    <source>
        <dbReference type="SAM" id="MobiDB-lite"/>
    </source>
</evidence>
<comment type="caution">
    <text evidence="6">The sequence shown here is derived from an EMBL/GenBank/DDBJ whole genome shotgun (WGS) entry which is preliminary data.</text>
</comment>
<dbReference type="AlphaFoldDB" id="A0A1Y1XZ72"/>
<proteinExistence type="predicted"/>
<dbReference type="PANTHER" id="PTHR24348:SF68">
    <property type="entry name" value="SERINE_THREONINE-PROTEIN KINASE ATG1C"/>
    <property type="match status" value="1"/>
</dbReference>
<dbReference type="EMBL" id="MCFE01000345">
    <property type="protein sequence ID" value="ORX91057.1"/>
    <property type="molecule type" value="Genomic_DNA"/>
</dbReference>
<dbReference type="GO" id="GO:0010506">
    <property type="term" value="P:regulation of autophagy"/>
    <property type="evidence" value="ECO:0007669"/>
    <property type="project" value="InterPro"/>
</dbReference>
<dbReference type="GO" id="GO:0005524">
    <property type="term" value="F:ATP binding"/>
    <property type="evidence" value="ECO:0007669"/>
    <property type="project" value="UniProtKB-UniRule"/>
</dbReference>
<evidence type="ECO:0000259" key="5">
    <source>
        <dbReference type="PROSITE" id="PS50011"/>
    </source>
</evidence>
<dbReference type="STRING" id="1314790.A0A1Y1XZ72"/>
<evidence type="ECO:0000256" key="1">
    <source>
        <dbReference type="ARBA" id="ARBA00022741"/>
    </source>
</evidence>
<dbReference type="SMART" id="SM00220">
    <property type="entry name" value="S_TKc"/>
    <property type="match status" value="1"/>
</dbReference>
<sequence>MISNQVGTILQDGTTKYQLVDIIGHGTYGSIYLGRRCSPPHLLYAVKCLPKHPHGSRQATIQQQEIDIHTSLGHHPNITSLEFVLSTKEYVYIGMEYCEGGDLYEAITSSRCLGFGGSGPKRNALIKQAFLHILRAVEYCHSQGVYHRDIKPENILISNDGLVKLADFGLATTEEFSCEFGCGSSFYMSPESQLSPRSKSHSCTNYAPAASDVWALGIILINLCFGRNPWKQATLLDATFAAYFKDRTILAEMFPLSQEGANILYQILEVNPNRRCSLQKLIMMVQLAHSFIQEEQDDSDDLTDQVPQYHSVNSNVTTKYLEDDVCIEIDHIEYTTSDMGYPETKIHEETWEEFDEVTISASKSPLKPTNAPSLSPSRAAQEILISVSGQNSRGCSNYSALSKSDSYTSLSSIATDTEYSSTTPSVGQICKASSKPTNPAEEETSSVEQTTVNNSEPGDADREVVEYHRSPSQRYSPWFHLHRSEYVQFTPTDRQPVCRPKVRVRNSSEDSSLEGVYQFTEFDDRYDNVETVFELITADKVPRNDCCFCLG</sequence>
<dbReference type="PROSITE" id="PS00107">
    <property type="entry name" value="PROTEIN_KINASE_ATP"/>
    <property type="match status" value="1"/>
</dbReference>
<reference evidence="6 7" key="1">
    <citation type="submission" date="2016-07" db="EMBL/GenBank/DDBJ databases">
        <title>Pervasive Adenine N6-methylation of Active Genes in Fungi.</title>
        <authorList>
            <consortium name="DOE Joint Genome Institute"/>
            <person name="Mondo S.J."/>
            <person name="Dannebaum R.O."/>
            <person name="Kuo R.C."/>
            <person name="Labutti K."/>
            <person name="Haridas S."/>
            <person name="Kuo A."/>
            <person name="Salamov A."/>
            <person name="Ahrendt S.R."/>
            <person name="Lipzen A."/>
            <person name="Sullivan W."/>
            <person name="Andreopoulos W.B."/>
            <person name="Clum A."/>
            <person name="Lindquist E."/>
            <person name="Daum C."/>
            <person name="Ramamoorthy G.K."/>
            <person name="Gryganskyi A."/>
            <person name="Culley D."/>
            <person name="Magnuson J.K."/>
            <person name="James T.Y."/>
            <person name="O'Malley M.A."/>
            <person name="Stajich J.E."/>
            <person name="Spatafora J.W."/>
            <person name="Visel A."/>
            <person name="Grigoriev I.V."/>
        </authorList>
    </citation>
    <scope>NUCLEOTIDE SEQUENCE [LARGE SCALE GENOMIC DNA]</scope>
    <source>
        <strain evidence="6 7">CBS 931.73</strain>
    </source>
</reference>
<gene>
    <name evidence="6" type="ORF">K493DRAFT_409529</name>
</gene>
<dbReference type="Gene3D" id="1.10.510.10">
    <property type="entry name" value="Transferase(Phosphotransferase) domain 1"/>
    <property type="match status" value="1"/>
</dbReference>
<dbReference type="Pfam" id="PF00069">
    <property type="entry name" value="Pkinase"/>
    <property type="match status" value="1"/>
</dbReference>
<evidence type="ECO:0000256" key="3">
    <source>
        <dbReference type="PROSITE-ProRule" id="PRU10141"/>
    </source>
</evidence>
<feature type="binding site" evidence="3">
    <location>
        <position position="47"/>
    </location>
    <ligand>
        <name>ATP</name>
        <dbReference type="ChEBI" id="CHEBI:30616"/>
    </ligand>
</feature>
<accession>A0A1Y1XZ72</accession>
<name>A0A1Y1XZ72_9FUNG</name>
<keyword evidence="7" id="KW-1185">Reference proteome</keyword>
<keyword evidence="2 3" id="KW-0067">ATP-binding</keyword>
<evidence type="ECO:0000313" key="7">
    <source>
        <dbReference type="Proteomes" id="UP000193498"/>
    </source>
</evidence>
<evidence type="ECO:0000313" key="6">
    <source>
        <dbReference type="EMBL" id="ORX91057.1"/>
    </source>
</evidence>
<dbReference type="InterPro" id="IPR011009">
    <property type="entry name" value="Kinase-like_dom_sf"/>
</dbReference>
<keyword evidence="6" id="KW-0418">Kinase</keyword>
<dbReference type="FunCoup" id="A0A1Y1XZ72">
    <property type="interactions" value="476"/>
</dbReference>
<dbReference type="OrthoDB" id="541276at2759"/>
<keyword evidence="1 3" id="KW-0547">Nucleotide-binding</keyword>
<protein>
    <submittedName>
        <fullName evidence="6">Kinase-like protein</fullName>
    </submittedName>
</protein>
<evidence type="ECO:0000256" key="2">
    <source>
        <dbReference type="ARBA" id="ARBA00022840"/>
    </source>
</evidence>
<organism evidence="6 7">
    <name type="scientific">Basidiobolus meristosporus CBS 931.73</name>
    <dbReference type="NCBI Taxonomy" id="1314790"/>
    <lineage>
        <taxon>Eukaryota</taxon>
        <taxon>Fungi</taxon>
        <taxon>Fungi incertae sedis</taxon>
        <taxon>Zoopagomycota</taxon>
        <taxon>Entomophthoromycotina</taxon>
        <taxon>Basidiobolomycetes</taxon>
        <taxon>Basidiobolales</taxon>
        <taxon>Basidiobolaceae</taxon>
        <taxon>Basidiobolus</taxon>
    </lineage>
</organism>
<dbReference type="InterPro" id="IPR045269">
    <property type="entry name" value="Atg1-like"/>
</dbReference>
<keyword evidence="6" id="KW-0808">Transferase</keyword>
<dbReference type="PROSITE" id="PS00108">
    <property type="entry name" value="PROTEIN_KINASE_ST"/>
    <property type="match status" value="1"/>
</dbReference>
<dbReference type="SUPFAM" id="SSF56112">
    <property type="entry name" value="Protein kinase-like (PK-like)"/>
    <property type="match status" value="1"/>
</dbReference>
<dbReference type="PANTHER" id="PTHR24348">
    <property type="entry name" value="SERINE/THREONINE-PROTEIN KINASE UNC-51-RELATED"/>
    <property type="match status" value="1"/>
</dbReference>
<dbReference type="InterPro" id="IPR017441">
    <property type="entry name" value="Protein_kinase_ATP_BS"/>
</dbReference>
<dbReference type="GO" id="GO:0005737">
    <property type="term" value="C:cytoplasm"/>
    <property type="evidence" value="ECO:0007669"/>
    <property type="project" value="TreeGrafter"/>
</dbReference>
<dbReference type="InterPro" id="IPR008271">
    <property type="entry name" value="Ser/Thr_kinase_AS"/>
</dbReference>
<feature type="region of interest" description="Disordered" evidence="4">
    <location>
        <begin position="418"/>
        <end position="460"/>
    </location>
</feature>
<dbReference type="InParanoid" id="A0A1Y1XZ72"/>
<dbReference type="GO" id="GO:0004674">
    <property type="term" value="F:protein serine/threonine kinase activity"/>
    <property type="evidence" value="ECO:0007669"/>
    <property type="project" value="InterPro"/>
</dbReference>
<feature type="domain" description="Protein kinase" evidence="5">
    <location>
        <begin position="17"/>
        <end position="292"/>
    </location>
</feature>
<dbReference type="Proteomes" id="UP000193498">
    <property type="component" value="Unassembled WGS sequence"/>
</dbReference>
<dbReference type="InterPro" id="IPR000719">
    <property type="entry name" value="Prot_kinase_dom"/>
</dbReference>